<evidence type="ECO:0000256" key="6">
    <source>
        <dbReference type="ARBA" id="ARBA00022771"/>
    </source>
</evidence>
<evidence type="ECO:0000256" key="9">
    <source>
        <dbReference type="ARBA" id="ARBA00023125"/>
    </source>
</evidence>
<dbReference type="GO" id="GO:0045892">
    <property type="term" value="P:negative regulation of DNA-templated transcription"/>
    <property type="evidence" value="ECO:0007669"/>
    <property type="project" value="UniProtKB-ARBA"/>
</dbReference>
<dbReference type="FunFam" id="3.30.160.60:FF:002343">
    <property type="entry name" value="Zinc finger protein 33A"/>
    <property type="match status" value="1"/>
</dbReference>
<feature type="non-terminal residue" evidence="16">
    <location>
        <position position="1"/>
    </location>
</feature>
<evidence type="ECO:0000256" key="8">
    <source>
        <dbReference type="ARBA" id="ARBA00023015"/>
    </source>
</evidence>
<dbReference type="Pfam" id="PF00096">
    <property type="entry name" value="zf-C2H2"/>
    <property type="match status" value="8"/>
</dbReference>
<dbReference type="InterPro" id="IPR036236">
    <property type="entry name" value="Znf_C2H2_sf"/>
</dbReference>
<evidence type="ECO:0000256" key="1">
    <source>
        <dbReference type="ARBA" id="ARBA00003767"/>
    </source>
</evidence>
<feature type="domain" description="C2H2-type" evidence="14">
    <location>
        <begin position="459"/>
        <end position="486"/>
    </location>
</feature>
<dbReference type="GO" id="GO:0001228">
    <property type="term" value="F:DNA-binding transcription activator activity, RNA polymerase II-specific"/>
    <property type="evidence" value="ECO:0007669"/>
    <property type="project" value="TreeGrafter"/>
</dbReference>
<comment type="similarity">
    <text evidence="3">Belongs to the krueppel C2H2-type zinc-finger protein family.</text>
</comment>
<evidence type="ECO:0000256" key="10">
    <source>
        <dbReference type="ARBA" id="ARBA00023163"/>
    </source>
</evidence>
<keyword evidence="9" id="KW-0238">DNA-binding</keyword>
<keyword evidence="17" id="KW-1185">Reference proteome</keyword>
<dbReference type="FunFam" id="3.30.160.60:FF:001498">
    <property type="entry name" value="Zinc finger protein 404"/>
    <property type="match status" value="1"/>
</dbReference>
<evidence type="ECO:0000259" key="15">
    <source>
        <dbReference type="PROSITE" id="PS50805"/>
    </source>
</evidence>
<evidence type="ECO:0000259" key="14">
    <source>
        <dbReference type="PROSITE" id="PS50157"/>
    </source>
</evidence>
<evidence type="ECO:0000256" key="11">
    <source>
        <dbReference type="ARBA" id="ARBA00023242"/>
    </source>
</evidence>
<dbReference type="InterPro" id="IPR013087">
    <property type="entry name" value="Znf_C2H2_type"/>
</dbReference>
<keyword evidence="10" id="KW-0804">Transcription</keyword>
<dbReference type="Pfam" id="PF01352">
    <property type="entry name" value="KRAB"/>
    <property type="match status" value="2"/>
</dbReference>
<feature type="region of interest" description="Disordered" evidence="13">
    <location>
        <begin position="339"/>
        <end position="361"/>
    </location>
</feature>
<dbReference type="FunFam" id="3.30.160.60:FF:000352">
    <property type="entry name" value="zinc finger protein 3 homolog"/>
    <property type="match status" value="1"/>
</dbReference>
<feature type="domain" description="KRAB" evidence="15">
    <location>
        <begin position="3"/>
        <end position="79"/>
    </location>
</feature>
<dbReference type="GO" id="GO:0005634">
    <property type="term" value="C:nucleus"/>
    <property type="evidence" value="ECO:0007669"/>
    <property type="project" value="UniProtKB-SubCell"/>
</dbReference>
<dbReference type="eggNOG" id="KOG1721">
    <property type="taxonomic scope" value="Eukaryota"/>
</dbReference>
<dbReference type="PANTHER" id="PTHR24393:SF145">
    <property type="entry name" value="ZINC FINGER PROTEIN 460"/>
    <property type="match status" value="1"/>
</dbReference>
<keyword evidence="6 12" id="KW-0863">Zinc-finger</keyword>
<keyword evidence="5" id="KW-0677">Repeat</keyword>
<evidence type="ECO:0000256" key="3">
    <source>
        <dbReference type="ARBA" id="ARBA00006991"/>
    </source>
</evidence>
<feature type="domain" description="C2H2-type" evidence="14">
    <location>
        <begin position="599"/>
        <end position="622"/>
    </location>
</feature>
<dbReference type="SMART" id="SM00349">
    <property type="entry name" value="KRAB"/>
    <property type="match status" value="2"/>
</dbReference>
<dbReference type="FunFam" id="3.30.160.60:FF:003795">
    <property type="match status" value="1"/>
</dbReference>
<organism evidence="16 17">
    <name type="scientific">Tupaia chinensis</name>
    <name type="common">Chinese tree shrew</name>
    <name type="synonym">Tupaia belangeri chinensis</name>
    <dbReference type="NCBI Taxonomy" id="246437"/>
    <lineage>
        <taxon>Eukaryota</taxon>
        <taxon>Metazoa</taxon>
        <taxon>Chordata</taxon>
        <taxon>Craniata</taxon>
        <taxon>Vertebrata</taxon>
        <taxon>Euteleostomi</taxon>
        <taxon>Mammalia</taxon>
        <taxon>Eutheria</taxon>
        <taxon>Euarchontoglires</taxon>
        <taxon>Scandentia</taxon>
        <taxon>Tupaiidae</taxon>
        <taxon>Tupaia</taxon>
    </lineage>
</organism>
<evidence type="ECO:0000256" key="12">
    <source>
        <dbReference type="PROSITE-ProRule" id="PRU00042"/>
    </source>
</evidence>
<dbReference type="FunFam" id="3.30.160.60:FF:002254">
    <property type="entry name" value="Zinc finger protein 540"/>
    <property type="match status" value="1"/>
</dbReference>
<evidence type="ECO:0000256" key="13">
    <source>
        <dbReference type="SAM" id="MobiDB-lite"/>
    </source>
</evidence>
<accession>L8Y8U9</accession>
<evidence type="ECO:0000256" key="2">
    <source>
        <dbReference type="ARBA" id="ARBA00004123"/>
    </source>
</evidence>
<keyword evidence="4" id="KW-0479">Metal-binding</keyword>
<dbReference type="FunFam" id="3.30.160.60:FF:000384">
    <property type="entry name" value="Zinc finger protein 550"/>
    <property type="match status" value="1"/>
</dbReference>
<feature type="compositionally biased region" description="Polar residues" evidence="13">
    <location>
        <begin position="385"/>
        <end position="398"/>
    </location>
</feature>
<feature type="domain" description="C2H2-type" evidence="14">
    <location>
        <begin position="571"/>
        <end position="598"/>
    </location>
</feature>
<feature type="domain" description="C2H2-type" evidence="14">
    <location>
        <begin position="543"/>
        <end position="570"/>
    </location>
</feature>
<dbReference type="SMART" id="SM00355">
    <property type="entry name" value="ZnF_C2H2"/>
    <property type="match status" value="8"/>
</dbReference>
<keyword evidence="11" id="KW-0539">Nucleus</keyword>
<dbReference type="PROSITE" id="PS00028">
    <property type="entry name" value="ZINC_FINGER_C2H2_1"/>
    <property type="match status" value="8"/>
</dbReference>
<reference evidence="17" key="2">
    <citation type="journal article" date="2013" name="Nat. Commun.">
        <title>Genome of the Chinese tree shrew.</title>
        <authorList>
            <person name="Fan Y."/>
            <person name="Huang Z.Y."/>
            <person name="Cao C.C."/>
            <person name="Chen C.S."/>
            <person name="Chen Y.X."/>
            <person name="Fan D.D."/>
            <person name="He J."/>
            <person name="Hou H.L."/>
            <person name="Hu L."/>
            <person name="Hu X.T."/>
            <person name="Jiang X.T."/>
            <person name="Lai R."/>
            <person name="Lang Y.S."/>
            <person name="Liang B."/>
            <person name="Liao S.G."/>
            <person name="Mu D."/>
            <person name="Ma Y.Y."/>
            <person name="Niu Y.Y."/>
            <person name="Sun X.Q."/>
            <person name="Xia J.Q."/>
            <person name="Xiao J."/>
            <person name="Xiong Z.Q."/>
            <person name="Xu L."/>
            <person name="Yang L."/>
            <person name="Zhang Y."/>
            <person name="Zhao W."/>
            <person name="Zhao X.D."/>
            <person name="Zheng Y.T."/>
            <person name="Zhou J.M."/>
            <person name="Zhu Y.B."/>
            <person name="Zhang G.J."/>
            <person name="Wang J."/>
            <person name="Yao Y.G."/>
        </authorList>
    </citation>
    <scope>NUCLEOTIDE SEQUENCE [LARGE SCALE GENOMIC DNA]</scope>
</reference>
<name>L8Y8U9_TUPCH</name>
<feature type="domain" description="C2H2-type" evidence="14">
    <location>
        <begin position="431"/>
        <end position="458"/>
    </location>
</feature>
<protein>
    <submittedName>
        <fullName evidence="16">Zinc finger protein 550</fullName>
    </submittedName>
</protein>
<dbReference type="GO" id="GO:0000978">
    <property type="term" value="F:RNA polymerase II cis-regulatory region sequence-specific DNA binding"/>
    <property type="evidence" value="ECO:0007669"/>
    <property type="project" value="TreeGrafter"/>
</dbReference>
<comment type="subcellular location">
    <subcellularLocation>
        <location evidence="2">Nucleus</location>
    </subcellularLocation>
</comment>
<evidence type="ECO:0000256" key="4">
    <source>
        <dbReference type="ARBA" id="ARBA00022723"/>
    </source>
</evidence>
<feature type="domain" description="C2H2-type" evidence="14">
    <location>
        <begin position="515"/>
        <end position="542"/>
    </location>
</feature>
<dbReference type="PROSITE" id="PS50157">
    <property type="entry name" value="ZINC_FINGER_C2H2_2"/>
    <property type="match status" value="8"/>
</dbReference>
<dbReference type="PANTHER" id="PTHR24393">
    <property type="entry name" value="ZINC FINGER PROTEIN"/>
    <property type="match status" value="1"/>
</dbReference>
<evidence type="ECO:0000256" key="5">
    <source>
        <dbReference type="ARBA" id="ARBA00022737"/>
    </source>
</evidence>
<dbReference type="PROSITE" id="PS50805">
    <property type="entry name" value="KRAB"/>
    <property type="match status" value="2"/>
</dbReference>
<dbReference type="FunFam" id="3.30.160.60:FF:000295">
    <property type="entry name" value="zinc finger protein 19"/>
    <property type="match status" value="1"/>
</dbReference>
<feature type="region of interest" description="Disordered" evidence="13">
    <location>
        <begin position="377"/>
        <end position="398"/>
    </location>
</feature>
<dbReference type="CDD" id="cd07765">
    <property type="entry name" value="KRAB_A-box"/>
    <property type="match status" value="2"/>
</dbReference>
<comment type="function">
    <text evidence="1">May be involved in transcriptional regulation.</text>
</comment>
<dbReference type="InParanoid" id="L8Y8U9"/>
<evidence type="ECO:0000313" key="16">
    <source>
        <dbReference type="EMBL" id="ELV11479.1"/>
    </source>
</evidence>
<dbReference type="Gene3D" id="3.30.160.60">
    <property type="entry name" value="Classic Zinc Finger"/>
    <property type="match status" value="8"/>
</dbReference>
<keyword evidence="8" id="KW-0805">Transcription regulation</keyword>
<sequence length="622" mass="71613">NCVTFEDVAIYFSREEWDLLDESQRLLYLDVMMENFTLVNSLVCCHGMQDEVTPEQSVPVERVSRVWTPKAGFSNQKTHPCEVCPPILKDILHLGDLCGQKLYLVGKSTNLQQNQKHYSAGNPLKRGMDQASFEKSCIFHMSRSPSLCRKIKKDFLAKWGLLQLQTIPKGQKLNKIIKYGEAFLCGKHHYMSGECRNGFSPKHTLAEHSRALVTFRDVAVTFTKEEWRQLDLAQRTLYQEVMLETCGLLVSLGHWVPKPELIHLLEHGQELWMVKGGLSHGTCAGERAQLQPREPTTCLLVLSEGSLLQESLTQRSSWGSQLGKSREQKGLLEMQKCQMRPETDPHEKPHPEKMSLEDNGFRTDDNLCSRVLQERGSPGSVLHEQGSQQPGKDNLIRSGTNPYKCKQCGKSFSRRWYLVRHQRVHTGMKPYECNACGKAFSQSSTLIRHYLIHTGEKPYKCVECGKAFKRRSYLMQHHPIHTGEKPYECTQCRKAFTHRSTFIRHNRTHTGEKPFECKECEKAFSNRAHLIQHYIIHTGEKPYDCMECGKAFRCSSELVQHQRIHTGEKPYECTQCGKAFHRSTYLIQHSVIHTGEMPYKCTECGKAFKRRSHLLQHQRIHT</sequence>
<evidence type="ECO:0000256" key="7">
    <source>
        <dbReference type="ARBA" id="ARBA00022833"/>
    </source>
</evidence>
<dbReference type="Gene3D" id="6.10.140.140">
    <property type="match status" value="2"/>
</dbReference>
<feature type="domain" description="C2H2-type" evidence="14">
    <location>
        <begin position="487"/>
        <end position="514"/>
    </location>
</feature>
<evidence type="ECO:0000313" key="17">
    <source>
        <dbReference type="Proteomes" id="UP000011518"/>
    </source>
</evidence>
<dbReference type="EMBL" id="KB365141">
    <property type="protein sequence ID" value="ELV11479.1"/>
    <property type="molecule type" value="Genomic_DNA"/>
</dbReference>
<dbReference type="SUPFAM" id="SSF57667">
    <property type="entry name" value="beta-beta-alpha zinc fingers"/>
    <property type="match status" value="5"/>
</dbReference>
<feature type="domain" description="C2H2-type" evidence="14">
    <location>
        <begin position="403"/>
        <end position="430"/>
    </location>
</feature>
<dbReference type="GO" id="GO:0008270">
    <property type="term" value="F:zinc ion binding"/>
    <property type="evidence" value="ECO:0007669"/>
    <property type="project" value="UniProtKB-KW"/>
</dbReference>
<reference evidence="17" key="1">
    <citation type="submission" date="2012-07" db="EMBL/GenBank/DDBJ databases">
        <title>Genome of the Chinese tree shrew, a rising model animal genetically related to primates.</title>
        <authorList>
            <person name="Zhang G."/>
            <person name="Fan Y."/>
            <person name="Yao Y."/>
            <person name="Huang Z."/>
        </authorList>
    </citation>
    <scope>NUCLEOTIDE SEQUENCE [LARGE SCALE GENOMIC DNA]</scope>
</reference>
<dbReference type="Proteomes" id="UP000011518">
    <property type="component" value="Unassembled WGS sequence"/>
</dbReference>
<gene>
    <name evidence="16" type="ORF">TREES_T100015423</name>
</gene>
<proteinExistence type="inferred from homology"/>
<keyword evidence="7" id="KW-0862">Zinc</keyword>
<dbReference type="FunFam" id="3.30.160.60:FF:000198">
    <property type="entry name" value="zinc finger protein 10 isoform X1"/>
    <property type="match status" value="1"/>
</dbReference>
<dbReference type="SUPFAM" id="SSF109640">
    <property type="entry name" value="KRAB domain (Kruppel-associated box)"/>
    <property type="match status" value="2"/>
</dbReference>
<dbReference type="InterPro" id="IPR036051">
    <property type="entry name" value="KRAB_dom_sf"/>
</dbReference>
<dbReference type="AlphaFoldDB" id="L8Y8U9"/>
<feature type="domain" description="KRAB" evidence="15">
    <location>
        <begin position="213"/>
        <end position="284"/>
    </location>
</feature>
<dbReference type="InterPro" id="IPR001909">
    <property type="entry name" value="KRAB"/>
</dbReference>